<keyword evidence="1" id="KW-1133">Transmembrane helix</keyword>
<gene>
    <name evidence="3" type="ORF">SDRG_05904</name>
</gene>
<evidence type="ECO:0000256" key="1">
    <source>
        <dbReference type="SAM" id="Phobius"/>
    </source>
</evidence>
<dbReference type="AlphaFoldDB" id="T0QEX1"/>
<evidence type="ECO:0000256" key="2">
    <source>
        <dbReference type="SAM" id="SignalP"/>
    </source>
</evidence>
<organism evidence="3 4">
    <name type="scientific">Saprolegnia diclina (strain VS20)</name>
    <dbReference type="NCBI Taxonomy" id="1156394"/>
    <lineage>
        <taxon>Eukaryota</taxon>
        <taxon>Sar</taxon>
        <taxon>Stramenopiles</taxon>
        <taxon>Oomycota</taxon>
        <taxon>Saprolegniomycetes</taxon>
        <taxon>Saprolegniales</taxon>
        <taxon>Saprolegniaceae</taxon>
        <taxon>Saprolegnia</taxon>
    </lineage>
</organism>
<reference evidence="3 4" key="1">
    <citation type="submission" date="2012-04" db="EMBL/GenBank/DDBJ databases">
        <title>The Genome Sequence of Saprolegnia declina VS20.</title>
        <authorList>
            <consortium name="The Broad Institute Genome Sequencing Platform"/>
            <person name="Russ C."/>
            <person name="Nusbaum C."/>
            <person name="Tyler B."/>
            <person name="van West P."/>
            <person name="Dieguez-Uribeondo J."/>
            <person name="de Bruijn I."/>
            <person name="Tripathy S."/>
            <person name="Jiang R."/>
            <person name="Young S.K."/>
            <person name="Zeng Q."/>
            <person name="Gargeya S."/>
            <person name="Fitzgerald M."/>
            <person name="Haas B."/>
            <person name="Abouelleil A."/>
            <person name="Alvarado L."/>
            <person name="Arachchi H.M."/>
            <person name="Berlin A."/>
            <person name="Chapman S.B."/>
            <person name="Goldberg J."/>
            <person name="Griggs A."/>
            <person name="Gujja S."/>
            <person name="Hansen M."/>
            <person name="Howarth C."/>
            <person name="Imamovic A."/>
            <person name="Larimer J."/>
            <person name="McCowen C."/>
            <person name="Montmayeur A."/>
            <person name="Murphy C."/>
            <person name="Neiman D."/>
            <person name="Pearson M."/>
            <person name="Priest M."/>
            <person name="Roberts A."/>
            <person name="Saif S."/>
            <person name="Shea T."/>
            <person name="Sisk P."/>
            <person name="Sykes S."/>
            <person name="Wortman J."/>
            <person name="Nusbaum C."/>
            <person name="Birren B."/>
        </authorList>
    </citation>
    <scope>NUCLEOTIDE SEQUENCE [LARGE SCALE GENOMIC DNA]</scope>
    <source>
        <strain evidence="3 4">VS20</strain>
    </source>
</reference>
<dbReference type="Proteomes" id="UP000030762">
    <property type="component" value="Unassembled WGS sequence"/>
</dbReference>
<accession>T0QEX1</accession>
<keyword evidence="2" id="KW-0732">Signal</keyword>
<dbReference type="GeneID" id="19946631"/>
<dbReference type="EMBL" id="JH767147">
    <property type="protein sequence ID" value="EQC36449.1"/>
    <property type="molecule type" value="Genomic_DNA"/>
</dbReference>
<proteinExistence type="predicted"/>
<feature type="transmembrane region" description="Helical" evidence="1">
    <location>
        <begin position="47"/>
        <end position="65"/>
    </location>
</feature>
<dbReference type="VEuPathDB" id="FungiDB:SDRG_05904"/>
<evidence type="ECO:0000313" key="4">
    <source>
        <dbReference type="Proteomes" id="UP000030762"/>
    </source>
</evidence>
<name>T0QEX1_SAPDV</name>
<dbReference type="OrthoDB" id="10525608at2759"/>
<sequence length="102" mass="10530">MHLLQFALFLILTLVTAATPDFAVAKVTTIRLRALTDIDSGSAGPGAVAAVAVGVVAVVGIALIAKAMRQRLTTPGSPQTPPPLAMHSDEFLRVSATTPVQK</sequence>
<feature type="signal peptide" evidence="2">
    <location>
        <begin position="1"/>
        <end position="17"/>
    </location>
</feature>
<keyword evidence="1" id="KW-0472">Membrane</keyword>
<evidence type="ECO:0000313" key="3">
    <source>
        <dbReference type="EMBL" id="EQC36449.1"/>
    </source>
</evidence>
<keyword evidence="1" id="KW-0812">Transmembrane</keyword>
<dbReference type="RefSeq" id="XP_008609870.1">
    <property type="nucleotide sequence ID" value="XM_008611648.1"/>
</dbReference>
<dbReference type="InParanoid" id="T0QEX1"/>
<feature type="chain" id="PRO_5004569815" evidence="2">
    <location>
        <begin position="18"/>
        <end position="102"/>
    </location>
</feature>
<keyword evidence="4" id="KW-1185">Reference proteome</keyword>
<protein>
    <submittedName>
        <fullName evidence="3">Uncharacterized protein</fullName>
    </submittedName>
</protein>